<protein>
    <recommendedName>
        <fullName evidence="6">SUN domain-containing protein</fullName>
    </recommendedName>
</protein>
<name>A0A0D2E986_CLAB1</name>
<dbReference type="GeneID" id="27705605"/>
<keyword evidence="5" id="KW-1185">Reference proteome</keyword>
<feature type="region of interest" description="Disordered" evidence="1">
    <location>
        <begin position="103"/>
        <end position="137"/>
    </location>
</feature>
<keyword evidence="2" id="KW-1133">Transmembrane helix</keyword>
<feature type="signal peptide" evidence="3">
    <location>
        <begin position="1"/>
        <end position="26"/>
    </location>
</feature>
<evidence type="ECO:0000313" key="4">
    <source>
        <dbReference type="EMBL" id="KIW86691.1"/>
    </source>
</evidence>
<feature type="region of interest" description="Disordered" evidence="1">
    <location>
        <begin position="156"/>
        <end position="230"/>
    </location>
</feature>
<organism evidence="4 5">
    <name type="scientific">Cladophialophora bantiana (strain ATCC 10958 / CBS 173.52 / CDC B-1940 / NIH 8579)</name>
    <name type="common">Xylohypha bantiana</name>
    <dbReference type="NCBI Taxonomy" id="1442370"/>
    <lineage>
        <taxon>Eukaryota</taxon>
        <taxon>Fungi</taxon>
        <taxon>Dikarya</taxon>
        <taxon>Ascomycota</taxon>
        <taxon>Pezizomycotina</taxon>
        <taxon>Eurotiomycetes</taxon>
        <taxon>Chaetothyriomycetidae</taxon>
        <taxon>Chaetothyriales</taxon>
        <taxon>Herpotrichiellaceae</taxon>
        <taxon>Cladophialophora</taxon>
    </lineage>
</organism>
<dbReference type="Proteomes" id="UP000053789">
    <property type="component" value="Unassembled WGS sequence"/>
</dbReference>
<dbReference type="RefSeq" id="XP_016613360.1">
    <property type="nucleotide sequence ID" value="XM_016770382.1"/>
</dbReference>
<evidence type="ECO:0000256" key="3">
    <source>
        <dbReference type="SAM" id="SignalP"/>
    </source>
</evidence>
<dbReference type="OrthoDB" id="4160347at2759"/>
<accession>A0A0D2E986</accession>
<keyword evidence="3" id="KW-0732">Signal</keyword>
<evidence type="ECO:0000256" key="1">
    <source>
        <dbReference type="SAM" id="MobiDB-lite"/>
    </source>
</evidence>
<keyword evidence="2" id="KW-0472">Membrane</keyword>
<evidence type="ECO:0008006" key="6">
    <source>
        <dbReference type="Google" id="ProtNLM"/>
    </source>
</evidence>
<gene>
    <name evidence="4" type="ORF">Z519_12677</name>
</gene>
<feature type="transmembrane region" description="Helical" evidence="2">
    <location>
        <begin position="62"/>
        <end position="87"/>
    </location>
</feature>
<dbReference type="VEuPathDB" id="FungiDB:Z519_12677"/>
<dbReference type="HOGENOM" id="CLU_068914_0_0_1"/>
<reference evidence="4" key="1">
    <citation type="submission" date="2015-01" db="EMBL/GenBank/DDBJ databases">
        <title>The Genome Sequence of Cladophialophora bantiana CBS 173.52.</title>
        <authorList>
            <consortium name="The Broad Institute Genomics Platform"/>
            <person name="Cuomo C."/>
            <person name="de Hoog S."/>
            <person name="Gorbushina A."/>
            <person name="Stielow B."/>
            <person name="Teixiera M."/>
            <person name="Abouelleil A."/>
            <person name="Chapman S.B."/>
            <person name="Priest M."/>
            <person name="Young S.K."/>
            <person name="Wortman J."/>
            <person name="Nusbaum C."/>
            <person name="Birren B."/>
        </authorList>
    </citation>
    <scope>NUCLEOTIDE SEQUENCE [LARGE SCALE GENOMIC DNA]</scope>
    <source>
        <strain evidence="4">CBS 173.52</strain>
    </source>
</reference>
<keyword evidence="2" id="KW-0812">Transmembrane</keyword>
<proteinExistence type="predicted"/>
<feature type="compositionally biased region" description="Basic and acidic residues" evidence="1">
    <location>
        <begin position="124"/>
        <end position="133"/>
    </location>
</feature>
<feature type="chain" id="PRO_5002241016" description="SUN domain-containing protein" evidence="3">
    <location>
        <begin position="27"/>
        <end position="316"/>
    </location>
</feature>
<feature type="compositionally biased region" description="Polar residues" evidence="1">
    <location>
        <begin position="214"/>
        <end position="223"/>
    </location>
</feature>
<dbReference type="EMBL" id="KN847012">
    <property type="protein sequence ID" value="KIW86691.1"/>
    <property type="molecule type" value="Genomic_DNA"/>
</dbReference>
<evidence type="ECO:0000256" key="2">
    <source>
        <dbReference type="SAM" id="Phobius"/>
    </source>
</evidence>
<sequence>MVFIRDIASLRLTFVFTLFPCQQVLASPASQVIQPDTGPLSLFELVQKTFHRIVEVGFLRGILTWLLILGCLVCLLIGVLNGLAAYLRRHDPKLWEQHDEINTFEGEKDEEEEPASSSVGKRLNRPDTEHTDKLQSQCQSRISRYLASNPSIPITKISIRASPRRPPTTTCALSAPSWSSPRTPTRTPVTPLRSALSKSPASSRQSSRVRTLVLESTSVSTGRTGYPSPKSVHWADEIQGHTGPQIEIDIGSRRVDGHSFNTVDALDAFSLPTYYSNPTSQTHDRTSSFTKTLITVQDVEHPSDRVTLMKLDGDTS</sequence>
<dbReference type="AlphaFoldDB" id="A0A0D2E986"/>
<evidence type="ECO:0000313" key="5">
    <source>
        <dbReference type="Proteomes" id="UP000053789"/>
    </source>
</evidence>
<feature type="compositionally biased region" description="Low complexity" evidence="1">
    <location>
        <begin position="174"/>
        <end position="206"/>
    </location>
</feature>